<evidence type="ECO:0000256" key="7">
    <source>
        <dbReference type="PROSITE-ProRule" id="PRU00221"/>
    </source>
</evidence>
<comment type="subcellular location">
    <subcellularLocation>
        <location evidence="1">Nucleus</location>
    </subcellularLocation>
</comment>
<feature type="region of interest" description="Disordered" evidence="8">
    <location>
        <begin position="329"/>
        <end position="502"/>
    </location>
</feature>
<dbReference type="SMART" id="SM00320">
    <property type="entry name" value="WD40"/>
    <property type="match status" value="7"/>
</dbReference>
<dbReference type="InterPro" id="IPR001680">
    <property type="entry name" value="WD40_rpt"/>
</dbReference>
<evidence type="ECO:0000256" key="6">
    <source>
        <dbReference type="ARBA" id="ARBA00023242"/>
    </source>
</evidence>
<dbReference type="InterPro" id="IPR036322">
    <property type="entry name" value="WD40_repeat_dom_sf"/>
</dbReference>
<feature type="compositionally biased region" description="Basic and acidic residues" evidence="8">
    <location>
        <begin position="453"/>
        <end position="463"/>
    </location>
</feature>
<evidence type="ECO:0000256" key="8">
    <source>
        <dbReference type="SAM" id="MobiDB-lite"/>
    </source>
</evidence>
<dbReference type="InterPro" id="IPR009146">
    <property type="entry name" value="Groucho_enhance"/>
</dbReference>
<dbReference type="FunFam" id="2.130.10.10:FF:000001">
    <property type="entry name" value="transducin-like enhancer protein 3 isoform X1"/>
    <property type="match status" value="1"/>
</dbReference>
<comment type="similarity">
    <text evidence="2">Belongs to the WD repeat Groucho/TLE family.</text>
</comment>
<keyword evidence="3 7" id="KW-0853">WD repeat</keyword>
<dbReference type="PROSITE" id="PS50294">
    <property type="entry name" value="WD_REPEATS_REGION"/>
    <property type="match status" value="1"/>
</dbReference>
<dbReference type="InterPro" id="IPR019775">
    <property type="entry name" value="WD40_repeat_CS"/>
</dbReference>
<feature type="region of interest" description="Disordered" evidence="8">
    <location>
        <begin position="1"/>
        <end position="41"/>
    </location>
</feature>
<evidence type="ECO:0000256" key="5">
    <source>
        <dbReference type="ARBA" id="ARBA00022737"/>
    </source>
</evidence>
<evidence type="ECO:0000313" key="11">
    <source>
        <dbReference type="RefSeq" id="XP_025787403.1"/>
    </source>
</evidence>
<name>A0A6P6IKB9_PUMCO</name>
<evidence type="ECO:0000256" key="2">
    <source>
        <dbReference type="ARBA" id="ARBA00005969"/>
    </source>
</evidence>
<feature type="region of interest" description="Disordered" evidence="8">
    <location>
        <begin position="282"/>
        <end position="310"/>
    </location>
</feature>
<dbReference type="InterPro" id="IPR015943">
    <property type="entry name" value="WD40/YVTN_repeat-like_dom_sf"/>
</dbReference>
<dbReference type="Proteomes" id="UP000515131">
    <property type="component" value="Unplaced"/>
</dbReference>
<dbReference type="GeneID" id="112868635"/>
<accession>A0A6P6IKB9</accession>
<dbReference type="GO" id="GO:0005667">
    <property type="term" value="C:transcription regulator complex"/>
    <property type="evidence" value="ECO:0007669"/>
    <property type="project" value="TreeGrafter"/>
</dbReference>
<gene>
    <name evidence="11" type="primary">TLE1</name>
</gene>
<evidence type="ECO:0000256" key="1">
    <source>
        <dbReference type="ARBA" id="ARBA00004123"/>
    </source>
</evidence>
<proteinExistence type="inferred from homology"/>
<dbReference type="Pfam" id="PF00400">
    <property type="entry name" value="WD40"/>
    <property type="match status" value="6"/>
</dbReference>
<dbReference type="PANTHER" id="PTHR10814:SF29">
    <property type="entry name" value="TRANSDUCIN-LIKE ENHANCER PROTEIN 1"/>
    <property type="match status" value="1"/>
</dbReference>
<protein>
    <submittedName>
        <fullName evidence="11">Transducin-like enhancer protein 1</fullName>
    </submittedName>
</protein>
<feature type="compositionally biased region" description="Basic and acidic residues" evidence="8">
    <location>
        <begin position="331"/>
        <end position="349"/>
    </location>
</feature>
<feature type="compositionally biased region" description="Basic and acidic residues" evidence="8">
    <location>
        <begin position="1"/>
        <end position="21"/>
    </location>
</feature>
<keyword evidence="5" id="KW-0677">Repeat</keyword>
<dbReference type="GO" id="GO:0090090">
    <property type="term" value="P:negative regulation of canonical Wnt signaling pathway"/>
    <property type="evidence" value="ECO:0007669"/>
    <property type="project" value="TreeGrafter"/>
</dbReference>
<evidence type="ECO:0000259" key="9">
    <source>
        <dbReference type="Pfam" id="PF03920"/>
    </source>
</evidence>
<feature type="compositionally biased region" description="Low complexity" evidence="8">
    <location>
        <begin position="437"/>
        <end position="452"/>
    </location>
</feature>
<dbReference type="AlphaFoldDB" id="A0A6P6IKB9"/>
<feature type="compositionally biased region" description="Basic and acidic residues" evidence="8">
    <location>
        <begin position="362"/>
        <end position="399"/>
    </location>
</feature>
<dbReference type="PROSITE" id="PS00678">
    <property type="entry name" value="WD_REPEATS_1"/>
    <property type="match status" value="2"/>
</dbReference>
<dbReference type="CTD" id="7088"/>
<dbReference type="KEGG" id="pcoo:112868635"/>
<feature type="compositionally biased region" description="Low complexity" evidence="8">
    <location>
        <begin position="410"/>
        <end position="419"/>
    </location>
</feature>
<dbReference type="Pfam" id="PF03920">
    <property type="entry name" value="TLE_N"/>
    <property type="match status" value="1"/>
</dbReference>
<feature type="repeat" description="WD" evidence="7">
    <location>
        <begin position="765"/>
        <end position="806"/>
    </location>
</feature>
<dbReference type="CDD" id="cd00200">
    <property type="entry name" value="WD40"/>
    <property type="match status" value="1"/>
</dbReference>
<dbReference type="GO" id="GO:0005634">
    <property type="term" value="C:nucleus"/>
    <property type="evidence" value="ECO:0007669"/>
    <property type="project" value="UniProtKB-SubCell"/>
</dbReference>
<dbReference type="SUPFAM" id="SSF50978">
    <property type="entry name" value="WD40 repeat-like"/>
    <property type="match status" value="1"/>
</dbReference>
<dbReference type="PANTHER" id="PTHR10814">
    <property type="entry name" value="TRANSDUCIN-LIKE ENHANCER PROTEIN"/>
    <property type="match status" value="1"/>
</dbReference>
<evidence type="ECO:0000313" key="10">
    <source>
        <dbReference type="Proteomes" id="UP000515131"/>
    </source>
</evidence>
<dbReference type="PROSITE" id="PS50082">
    <property type="entry name" value="WD_REPEATS_2"/>
    <property type="match status" value="2"/>
</dbReference>
<dbReference type="InterPro" id="IPR005617">
    <property type="entry name" value="Groucho/TLE_N"/>
</dbReference>
<reference evidence="11" key="1">
    <citation type="submission" date="2025-08" db="UniProtKB">
        <authorList>
            <consortium name="RefSeq"/>
        </authorList>
    </citation>
    <scope>IDENTIFICATION</scope>
    <source>
        <tissue evidence="11">Blood</tissue>
    </source>
</reference>
<dbReference type="Gene3D" id="2.130.10.10">
    <property type="entry name" value="YVTN repeat-like/Quinoprotein amine dehydrogenase"/>
    <property type="match status" value="1"/>
</dbReference>
<feature type="repeat" description="WD" evidence="7">
    <location>
        <begin position="723"/>
        <end position="764"/>
    </location>
</feature>
<feature type="compositionally biased region" description="Basic and acidic residues" evidence="8">
    <location>
        <begin position="420"/>
        <end position="436"/>
    </location>
</feature>
<evidence type="ECO:0000256" key="4">
    <source>
        <dbReference type="ARBA" id="ARBA00022687"/>
    </source>
</evidence>
<dbReference type="GO" id="GO:0016055">
    <property type="term" value="P:Wnt signaling pathway"/>
    <property type="evidence" value="ECO:0007669"/>
    <property type="project" value="UniProtKB-KW"/>
</dbReference>
<dbReference type="PRINTS" id="PR01850">
    <property type="entry name" value="GROUCHOFAMLY"/>
</dbReference>
<keyword evidence="4" id="KW-0879">Wnt signaling pathway</keyword>
<keyword evidence="10" id="KW-1185">Reference proteome</keyword>
<feature type="region of interest" description="Disordered" evidence="8">
    <location>
        <begin position="152"/>
        <end position="173"/>
    </location>
</feature>
<keyword evidence="6" id="KW-0539">Nucleus</keyword>
<dbReference type="RefSeq" id="XP_025787403.1">
    <property type="nucleotide sequence ID" value="XM_025931618.1"/>
</dbReference>
<sequence length="923" mass="99090">MQLLNTRKDSLEQQQTGKRETMYSVQPPPPPGRARTGTGLPPGYCSPSTAGHAPVILGLQKLEFLFNPVQGLRDSELEGLACSLVRRLGATSEGNRGTGASGRVAVTCAQVARLERQRLPGGRGTPGQIVIEDTAPSPKGAIMTPRIRVEKQLPNAPRSQNRRGHLQERRNGGCIDIPNGRKSILFFQKELSIIEAAQPGGNQCNRIQGSVWFLLLWETRIDMSQTHIMNERTEIAKRLNTICAQVIPFLSQEHQQQVAQAVERAKQVTMAELNAIIGQQLQAQHLSHGHGPPVPLTPHPSGLQPPGIPPLGGSAGLLALSSALSGQSHLAIKDDKKHHDAEHHRDREPGTSNSLLVPDSLRGTDKRRNGPEFSNDIKKRKVDDKDSSHYDSDGDKSDDNLVVDVSNEDPSSPRASPAHSPRENGIDKNRLLKKDASSSPASTASSGSSTSLKSKEMSLHEKASTPVLKSSTPTPRSDMPTPGTSATPGLRPGLGKPPAMDPLVNQAAAGLRTPLAVPGPYPAPFGMVPHAGMNGELTSPGAAYASLHNMSPQMSAAAAAAAVVAYGRSPMVGFDPPPHMRVPTIPPNLAGIPGGKPAYSFHVTADGQMQPVPFPPDALIGPGIPRHARQINTLNHGEVVCAVTISNPTRHVYTGGKGCVKVWDISHPGNKSPVSQLDCLNRDNYIRSCKLLPDGCTLIVGGEASTLSIWDLAAPTPRIKAELTSSAPACYALAISPDSKVCFSCCSDGNIAVWDLHNQTLVRQFQGHTDGASCIDISNDGTKLWTGGLDNTVRSWDLREGRQLQQHDFTSQIFSLGYCPTGEWLAVGMESSNVEVLHVNKPDKYQLHLHESCVLSLKFAYCGKWFVSTGKDNLLNAWRTPYGASIFQSKESSSVLSCDISVDDKYIVTGSGDKKATVYEVIY</sequence>
<organism evidence="10 11">
    <name type="scientific">Puma concolor</name>
    <name type="common">Mountain lion</name>
    <name type="synonym">Felis concolor</name>
    <dbReference type="NCBI Taxonomy" id="9696"/>
    <lineage>
        <taxon>Eukaryota</taxon>
        <taxon>Metazoa</taxon>
        <taxon>Chordata</taxon>
        <taxon>Craniata</taxon>
        <taxon>Vertebrata</taxon>
        <taxon>Euteleostomi</taxon>
        <taxon>Mammalia</taxon>
        <taxon>Eutheria</taxon>
        <taxon>Laurasiatheria</taxon>
        <taxon>Carnivora</taxon>
        <taxon>Feliformia</taxon>
        <taxon>Felidae</taxon>
        <taxon>Felinae</taxon>
        <taxon>Puma</taxon>
    </lineage>
</organism>
<feature type="domain" description="Groucho/TLE N-terminal Q-rich" evidence="9">
    <location>
        <begin position="229"/>
        <end position="286"/>
    </location>
</feature>
<evidence type="ECO:0000256" key="3">
    <source>
        <dbReference type="ARBA" id="ARBA00022574"/>
    </source>
</evidence>
<dbReference type="GO" id="GO:0003714">
    <property type="term" value="F:transcription corepressor activity"/>
    <property type="evidence" value="ECO:0007669"/>
    <property type="project" value="TreeGrafter"/>
</dbReference>